<dbReference type="AlphaFoldDB" id="A0A1I5E6Q3"/>
<dbReference type="Gene3D" id="3.50.50.60">
    <property type="entry name" value="FAD/NAD(P)-binding domain"/>
    <property type="match status" value="2"/>
</dbReference>
<evidence type="ECO:0000256" key="8">
    <source>
        <dbReference type="ARBA" id="ARBA00023027"/>
    </source>
</evidence>
<evidence type="ECO:0000259" key="10">
    <source>
        <dbReference type="Pfam" id="PF18113"/>
    </source>
</evidence>
<dbReference type="PRINTS" id="PR00368">
    <property type="entry name" value="FADPNR"/>
</dbReference>
<dbReference type="Pfam" id="PF07992">
    <property type="entry name" value="Pyr_redox_2"/>
    <property type="match status" value="1"/>
</dbReference>
<feature type="domain" description="Rubredoxin binding" evidence="10">
    <location>
        <begin position="309"/>
        <end position="379"/>
    </location>
</feature>
<organism evidence="11 12">
    <name type="scientific">Nitrosospira briensis</name>
    <dbReference type="NCBI Taxonomy" id="35799"/>
    <lineage>
        <taxon>Bacteria</taxon>
        <taxon>Pseudomonadati</taxon>
        <taxon>Pseudomonadota</taxon>
        <taxon>Betaproteobacteria</taxon>
        <taxon>Nitrosomonadales</taxon>
        <taxon>Nitrosomonadaceae</taxon>
        <taxon>Nitrosospira</taxon>
    </lineage>
</organism>
<keyword evidence="8" id="KW-0520">NAD</keyword>
<comment type="similarity">
    <text evidence="3">Belongs to the FAD-dependent oxidoreductase family.</text>
</comment>
<dbReference type="SUPFAM" id="SSF51905">
    <property type="entry name" value="FAD/NAD(P)-binding domain"/>
    <property type="match status" value="1"/>
</dbReference>
<evidence type="ECO:0000313" key="11">
    <source>
        <dbReference type="EMBL" id="SFO07268.1"/>
    </source>
</evidence>
<evidence type="ECO:0000256" key="6">
    <source>
        <dbReference type="ARBA" id="ARBA00022827"/>
    </source>
</evidence>
<evidence type="ECO:0000256" key="3">
    <source>
        <dbReference type="ARBA" id="ARBA00006442"/>
    </source>
</evidence>
<dbReference type="InterPro" id="IPR050260">
    <property type="entry name" value="FAD-bd_OxRdtase"/>
</dbReference>
<proteinExistence type="inferred from homology"/>
<dbReference type="Pfam" id="PF18113">
    <property type="entry name" value="Rbx_binding"/>
    <property type="match status" value="1"/>
</dbReference>
<dbReference type="Gene3D" id="3.30.390.120">
    <property type="match status" value="1"/>
</dbReference>
<feature type="domain" description="FAD/NAD(P)-binding" evidence="9">
    <location>
        <begin position="6"/>
        <end position="284"/>
    </location>
</feature>
<keyword evidence="12" id="KW-1185">Reference proteome</keyword>
<dbReference type="Proteomes" id="UP000183107">
    <property type="component" value="Unassembled WGS sequence"/>
</dbReference>
<dbReference type="RefSeq" id="WP_074797971.1">
    <property type="nucleotide sequence ID" value="NZ_FOVJ01000007.1"/>
</dbReference>
<comment type="subcellular location">
    <subcellularLocation>
        <location evidence="2">Cytoplasm</location>
    </subcellularLocation>
</comment>
<dbReference type="InterPro" id="IPR041364">
    <property type="entry name" value="Rbx-bd"/>
</dbReference>
<dbReference type="STRING" id="1266925.GCA_000619905_01517"/>
<evidence type="ECO:0000256" key="5">
    <source>
        <dbReference type="ARBA" id="ARBA00022630"/>
    </source>
</evidence>
<evidence type="ECO:0000256" key="4">
    <source>
        <dbReference type="ARBA" id="ARBA00022490"/>
    </source>
</evidence>
<dbReference type="SUPFAM" id="SSF51971">
    <property type="entry name" value="Nucleotide-binding domain"/>
    <property type="match status" value="1"/>
</dbReference>
<dbReference type="PRINTS" id="PR00411">
    <property type="entry name" value="PNDRDTASEI"/>
</dbReference>
<evidence type="ECO:0000259" key="9">
    <source>
        <dbReference type="Pfam" id="PF07992"/>
    </source>
</evidence>
<keyword evidence="7" id="KW-0560">Oxidoreductase</keyword>
<sequence>MSVQPIIIIGSGLAGYTVAREFRKLDTETSILIISADHGGFYSKPMLSNALATGKTPASILNASSEKMAEQLKMTIRPYSRVSAIDPSSKTVTLQGGEKLVYSKLVLAMGADPIRLPLEGEGAEDILSVNDLDDYQRLRDALEGKKDVTILGAGLIGCEFANDLTMAGYRVRVIDISPQPLGRLLPQAGGAFMQRKLEAAGVVFYLGAATRYVERIHESLRLTLANGEIIQTDIVLSAVGLRPRTALAQAAGIAINRGISVNRSLQTCYEDIYALGDCAEVEGRVLPFVMPIMHAARGLAATLAQTLTAVRYPAMPVLVKTPSCPAVVSPPDTSFQGEWLVEEDENGVKALFKSAEDKLLGYALLGASTKEKNALAAHLPAVME</sequence>
<dbReference type="InterPro" id="IPR023753">
    <property type="entry name" value="FAD/NAD-binding_dom"/>
</dbReference>
<dbReference type="PANTHER" id="PTHR43429">
    <property type="entry name" value="PYRIDINE NUCLEOTIDE-DISULFIDE OXIDOREDUCTASE DOMAIN-CONTAINING"/>
    <property type="match status" value="1"/>
</dbReference>
<gene>
    <name evidence="11" type="ORF">SAMN05216386_2528</name>
</gene>
<comment type="cofactor">
    <cofactor evidence="1">
        <name>FAD</name>
        <dbReference type="ChEBI" id="CHEBI:57692"/>
    </cofactor>
</comment>
<evidence type="ECO:0000256" key="2">
    <source>
        <dbReference type="ARBA" id="ARBA00004496"/>
    </source>
</evidence>
<protein>
    <submittedName>
        <fullName evidence="11">Rubredoxin-NAD+ reductase</fullName>
    </submittedName>
</protein>
<evidence type="ECO:0000313" key="12">
    <source>
        <dbReference type="Proteomes" id="UP000183107"/>
    </source>
</evidence>
<dbReference type="PANTHER" id="PTHR43429:SF3">
    <property type="entry name" value="NITRITE REDUCTASE [NAD(P)H]"/>
    <property type="match status" value="1"/>
</dbReference>
<dbReference type="InterPro" id="IPR036188">
    <property type="entry name" value="FAD/NAD-bd_sf"/>
</dbReference>
<accession>A0A1I5E6Q3</accession>
<dbReference type="GO" id="GO:0005737">
    <property type="term" value="C:cytoplasm"/>
    <property type="evidence" value="ECO:0007669"/>
    <property type="project" value="UniProtKB-SubCell"/>
</dbReference>
<dbReference type="EMBL" id="FOVJ01000007">
    <property type="protein sequence ID" value="SFO07268.1"/>
    <property type="molecule type" value="Genomic_DNA"/>
</dbReference>
<keyword evidence="6" id="KW-0274">FAD</keyword>
<keyword evidence="4" id="KW-0963">Cytoplasm</keyword>
<name>A0A1I5E6Q3_9PROT</name>
<evidence type="ECO:0000256" key="7">
    <source>
        <dbReference type="ARBA" id="ARBA00023002"/>
    </source>
</evidence>
<keyword evidence="5" id="KW-0285">Flavoprotein</keyword>
<dbReference type="GO" id="GO:0016491">
    <property type="term" value="F:oxidoreductase activity"/>
    <property type="evidence" value="ECO:0007669"/>
    <property type="project" value="UniProtKB-KW"/>
</dbReference>
<evidence type="ECO:0000256" key="1">
    <source>
        <dbReference type="ARBA" id="ARBA00001974"/>
    </source>
</evidence>
<reference evidence="12" key="1">
    <citation type="submission" date="2016-10" db="EMBL/GenBank/DDBJ databases">
        <authorList>
            <person name="Varghese N."/>
        </authorList>
    </citation>
    <scope>NUCLEOTIDE SEQUENCE [LARGE SCALE GENOMIC DNA]</scope>
    <source>
        <strain evidence="12">Nsp8</strain>
    </source>
</reference>
<dbReference type="OrthoDB" id="9769238at2"/>